<dbReference type="KEGG" id="sasa:106582133"/>
<dbReference type="RefSeq" id="XP_014020379.1">
    <property type="nucleotide sequence ID" value="XM_014164904.2"/>
</dbReference>
<proteinExistence type="predicted"/>
<name>A0A1S3NYC0_SALSA</name>
<dbReference type="AlphaFoldDB" id="A0A1S3NYC0"/>
<evidence type="ECO:0000313" key="1">
    <source>
        <dbReference type="Proteomes" id="UP001652741"/>
    </source>
</evidence>
<dbReference type="GeneID" id="106582133"/>
<keyword evidence="2" id="KW-0808">Transferase</keyword>
<accession>A0A1S3NYC0</accession>
<gene>
    <name evidence="2" type="primary">LOC106582133</name>
</gene>
<dbReference type="Proteomes" id="UP001652741">
    <property type="component" value="Chromosome ssa02"/>
</dbReference>
<protein>
    <submittedName>
        <fullName evidence="2">Serine/threonine-protein kinase Nek10 isoform X1</fullName>
    </submittedName>
</protein>
<keyword evidence="2" id="KW-0418">Kinase</keyword>
<organism evidence="1 2">
    <name type="scientific">Salmo salar</name>
    <name type="common">Atlantic salmon</name>
    <dbReference type="NCBI Taxonomy" id="8030"/>
    <lineage>
        <taxon>Eukaryota</taxon>
        <taxon>Metazoa</taxon>
        <taxon>Chordata</taxon>
        <taxon>Craniata</taxon>
        <taxon>Vertebrata</taxon>
        <taxon>Euteleostomi</taxon>
        <taxon>Actinopterygii</taxon>
        <taxon>Neopterygii</taxon>
        <taxon>Teleostei</taxon>
        <taxon>Protacanthopterygii</taxon>
        <taxon>Salmoniformes</taxon>
        <taxon>Salmonidae</taxon>
        <taxon>Salmoninae</taxon>
        <taxon>Salmo</taxon>
    </lineage>
</organism>
<reference evidence="2" key="1">
    <citation type="submission" date="2025-08" db="UniProtKB">
        <authorList>
            <consortium name="RefSeq"/>
        </authorList>
    </citation>
    <scope>IDENTIFICATION</scope>
</reference>
<evidence type="ECO:0000313" key="2">
    <source>
        <dbReference type="RefSeq" id="XP_014020379.1"/>
    </source>
</evidence>
<sequence>MILNALLYCVNYRKLNLRYDPWKQKGVCVMPNPVKKVRRADKLLQKLKGPDNKESHDLRKLLSLLETNAHRHQVAALRQSCKVRNSGGRSQTTLQLNNASNNRSQIHIISEDPELEKFRNQHCFNSHPQHKLFLEILTSLVKNRLCSCRLLSRSLPLQYMELMCSSYVECGKQTFAMEKLVTMTYMFQKLSAVEDQRQWVIESGAHKVNNCKNCTAVTAVFVVR</sequence>
<keyword evidence="1" id="KW-1185">Reference proteome</keyword>